<gene>
    <name evidence="1" type="ORF">CCBH4851_00273</name>
</gene>
<organism evidence="1">
    <name type="scientific">Pseudomonas aeruginosa</name>
    <dbReference type="NCBI Taxonomy" id="287"/>
    <lineage>
        <taxon>Bacteria</taxon>
        <taxon>Pseudomonadati</taxon>
        <taxon>Pseudomonadota</taxon>
        <taxon>Gammaproteobacteria</taxon>
        <taxon>Pseudomonadales</taxon>
        <taxon>Pseudomonadaceae</taxon>
        <taxon>Pseudomonas</taxon>
    </lineage>
</organism>
<protein>
    <submittedName>
        <fullName evidence="1">Uncharacterized protein</fullName>
    </submittedName>
</protein>
<evidence type="ECO:0000313" key="1">
    <source>
        <dbReference type="EMBL" id="ALI58976.1"/>
    </source>
</evidence>
<dbReference type="InterPro" id="IPR009279">
    <property type="entry name" value="Portal_Mu"/>
</dbReference>
<name>A0A0P0AHQ1_PSEAI</name>
<dbReference type="AlphaFoldDB" id="A0A0P0AHQ1"/>
<dbReference type="PATRIC" id="fig|287.2965.peg.5308"/>
<proteinExistence type="predicted"/>
<dbReference type="RefSeq" id="WP_019726710.1">
    <property type="nucleotide sequence ID" value="NZ_CBDDSE010000001.1"/>
</dbReference>
<dbReference type="Pfam" id="PF06074">
    <property type="entry name" value="Portal_Mu"/>
    <property type="match status" value="1"/>
</dbReference>
<sequence>MSNQGVWVTPTEFVHFAEAKRDKSLTDHVASRGRSFDAQALGMYLPNPDPILKAQGKDIKVYRDLRSAALVGGNIRRRKSSVLALERDLKRGQAPVRVERFVRDWLADLDLDRIVRELLDAALFGYQPVELMWKAVGLHLVPEDLLGKPAEWFLYDQDNRLRFRARDAGIQGELCDPQRFVVARQDATYNNPYGFADLSMCFWPVVFMKGGLRFWVQFTEKYGSPWLIGKHPRSASTKETDELLDSLEQMVQDAVAVVPNDSSVEIKEAAGKTGSAEVYRELLMYCRSEINVALLGQNQTTEATSTRASAQAGLDVTDDIRDGDASIVAAALNAAIRLVVDLNFGENVEAPVYELWEQEQIDKTLAERDKSLTDSGVRFTEQYWARTYNLQAGDLAPTAPATDTTEFAEAAVRPVLDQYALDQAIDGLAAAELQQQAEQALLPVIEALQQGRDESEVLGLLAETSPDLDAAALQANLARLMFMADTWGRLSASADLED</sequence>
<dbReference type="EMBL" id="KT454971">
    <property type="protein sequence ID" value="ALI58976.1"/>
    <property type="molecule type" value="Genomic_DNA"/>
</dbReference>
<accession>A0A0P0AHQ1</accession>
<reference evidence="1" key="1">
    <citation type="submission" date="2015-08" db="EMBL/GenBank/DDBJ databases">
        <title>Pseudomonas aeruginosa strain CCBH4851 chromosome region.</title>
        <authorList>
            <person name="Silveira M.C."/>
            <person name="Carvalho-Assef A.P.D."/>
            <person name="Albano R.M."/>
        </authorList>
    </citation>
    <scope>NUCLEOTIDE SEQUENCE</scope>
    <source>
        <strain evidence="1">CCBH4851</strain>
    </source>
</reference>